<dbReference type="CDD" id="cd09113">
    <property type="entry name" value="PLDc_ymdC_like_2"/>
    <property type="match status" value="1"/>
</dbReference>
<name>A0A9X3YN28_9GAMM</name>
<dbReference type="SMART" id="SM00155">
    <property type="entry name" value="PLDc"/>
    <property type="match status" value="2"/>
</dbReference>
<sequence>MHSLIRHLCIAVALAALTASAGCTLSRERVRRADATILAQQDYAVSCPATDRCAADSPYRGLYARAVEATASGKPAHYANLLDTGADSLALRVHLIRSARRSIDLQTFIFAEDDAGYLVLDELIKAARRGVRVRVLADQLFSIDDDTLLARLARAHANFELRLYNPAFDKAATPPLEFAANILCCFFRFNQRMHNKLLLIDDETGIAGGRNYENRYFDWDEEFDYRDRDVLVTGPMAGRQMHASFEAFWTHERTRTMSRLKDVNRRVLSPRAAEAAPWSTPHWARPDRVAALSAQADDIAWIDAHFAKAAFPVGEVDYFSDSPDKPLDPANSADQALTQHIIGLLDEAQREIVMQTPYLVISRPARKVFRELRHRHPELRVIVSTNSLAATDAFYVYALSHKYKKRYIKDFHFEIHEFKPFPADAREMIIGYAALAGGDTGDRYRKFDKTPLKSDGVRVGLHAKSIVIDGAVTLIGSHNFDPRSDNYNTESGFIIHDVPFARALRASILRDAAPQNAWTIAKRPRPVFFERINNAISDFSTALPLFDFWPFRYATSFELKPGCEPRRANAPDFYDCYEDVGDFPEVDLPLKTIYTRIVTAFGAGLVGIL</sequence>
<reference evidence="3" key="1">
    <citation type="submission" date="2023-02" db="EMBL/GenBank/DDBJ databases">
        <title>Tahibacter soli sp. nov. isolated from soil.</title>
        <authorList>
            <person name="Baek J.H."/>
            <person name="Lee J.K."/>
            <person name="Choi D.G."/>
            <person name="Jeon C.O."/>
        </authorList>
    </citation>
    <scope>NUCLEOTIDE SEQUENCE</scope>
    <source>
        <strain evidence="3">BL</strain>
    </source>
</reference>
<evidence type="ECO:0000256" key="1">
    <source>
        <dbReference type="SAM" id="SignalP"/>
    </source>
</evidence>
<dbReference type="InterPro" id="IPR025202">
    <property type="entry name" value="PLD-like_dom"/>
</dbReference>
<evidence type="ECO:0000313" key="3">
    <source>
        <dbReference type="EMBL" id="MDC8014245.1"/>
    </source>
</evidence>
<feature type="domain" description="PLD phosphodiesterase" evidence="2">
    <location>
        <begin position="189"/>
        <end position="216"/>
    </location>
</feature>
<dbReference type="GO" id="GO:0032049">
    <property type="term" value="P:cardiolipin biosynthetic process"/>
    <property type="evidence" value="ECO:0007669"/>
    <property type="project" value="UniProtKB-ARBA"/>
</dbReference>
<dbReference type="Gene3D" id="3.30.870.10">
    <property type="entry name" value="Endonuclease Chain A"/>
    <property type="match status" value="2"/>
</dbReference>
<feature type="signal peptide" evidence="1">
    <location>
        <begin position="1"/>
        <end position="21"/>
    </location>
</feature>
<comment type="caution">
    <text evidence="3">The sequence shown here is derived from an EMBL/GenBank/DDBJ whole genome shotgun (WGS) entry which is preliminary data.</text>
</comment>
<dbReference type="Proteomes" id="UP001139971">
    <property type="component" value="Unassembled WGS sequence"/>
</dbReference>
<evidence type="ECO:0000313" key="4">
    <source>
        <dbReference type="Proteomes" id="UP001139971"/>
    </source>
</evidence>
<dbReference type="PANTHER" id="PTHR21248:SF12">
    <property type="entry name" value="CARDIOLIPIN SYNTHASE C"/>
    <property type="match status" value="1"/>
</dbReference>
<accession>A0A9X3YN28</accession>
<dbReference type="GO" id="GO:0030572">
    <property type="term" value="F:phosphatidyltransferase activity"/>
    <property type="evidence" value="ECO:0007669"/>
    <property type="project" value="UniProtKB-ARBA"/>
</dbReference>
<gene>
    <name evidence="3" type="ORF">OD750_016995</name>
</gene>
<protein>
    <submittedName>
        <fullName evidence="3">Phospholipase D family protein</fullName>
    </submittedName>
</protein>
<dbReference type="CDD" id="cd09111">
    <property type="entry name" value="PLDc_ymdC_like_1"/>
    <property type="match status" value="1"/>
</dbReference>
<keyword evidence="1" id="KW-0732">Signal</keyword>
<feature type="domain" description="PLD phosphodiesterase" evidence="2">
    <location>
        <begin position="457"/>
        <end position="484"/>
    </location>
</feature>
<dbReference type="PROSITE" id="PS51257">
    <property type="entry name" value="PROKAR_LIPOPROTEIN"/>
    <property type="match status" value="1"/>
</dbReference>
<dbReference type="SUPFAM" id="SSF56024">
    <property type="entry name" value="Phospholipase D/nuclease"/>
    <property type="match status" value="2"/>
</dbReference>
<organism evidence="3 4">
    <name type="scientific">Tahibacter soli</name>
    <dbReference type="NCBI Taxonomy" id="2983605"/>
    <lineage>
        <taxon>Bacteria</taxon>
        <taxon>Pseudomonadati</taxon>
        <taxon>Pseudomonadota</taxon>
        <taxon>Gammaproteobacteria</taxon>
        <taxon>Lysobacterales</taxon>
        <taxon>Rhodanobacteraceae</taxon>
        <taxon>Tahibacter</taxon>
    </lineage>
</organism>
<keyword evidence="4" id="KW-1185">Reference proteome</keyword>
<dbReference type="PROSITE" id="PS50035">
    <property type="entry name" value="PLD"/>
    <property type="match status" value="2"/>
</dbReference>
<dbReference type="InterPro" id="IPR001736">
    <property type="entry name" value="PLipase_D/transphosphatidylase"/>
</dbReference>
<dbReference type="Pfam" id="PF13091">
    <property type="entry name" value="PLDc_2"/>
    <property type="match status" value="2"/>
</dbReference>
<proteinExistence type="predicted"/>
<dbReference type="EMBL" id="JAOVZO020000018">
    <property type="protein sequence ID" value="MDC8014245.1"/>
    <property type="molecule type" value="Genomic_DNA"/>
</dbReference>
<feature type="chain" id="PRO_5040870071" evidence="1">
    <location>
        <begin position="22"/>
        <end position="609"/>
    </location>
</feature>
<dbReference type="RefSeq" id="WP_263541881.1">
    <property type="nucleotide sequence ID" value="NZ_JAOVZO020000018.1"/>
</dbReference>
<dbReference type="AlphaFoldDB" id="A0A9X3YN28"/>
<evidence type="ECO:0000259" key="2">
    <source>
        <dbReference type="PROSITE" id="PS50035"/>
    </source>
</evidence>
<dbReference type="PANTHER" id="PTHR21248">
    <property type="entry name" value="CARDIOLIPIN SYNTHASE"/>
    <property type="match status" value="1"/>
</dbReference>